<proteinExistence type="predicted"/>
<reference evidence="2 3" key="1">
    <citation type="submission" date="2024-02" db="EMBL/GenBank/DDBJ databases">
        <authorList>
            <person name="Chen Y."/>
            <person name="Shah S."/>
            <person name="Dougan E. K."/>
            <person name="Thang M."/>
            <person name="Chan C."/>
        </authorList>
    </citation>
    <scope>NUCLEOTIDE SEQUENCE [LARGE SCALE GENOMIC DNA]</scope>
</reference>
<evidence type="ECO:0000313" key="2">
    <source>
        <dbReference type="EMBL" id="CAK9003796.1"/>
    </source>
</evidence>
<feature type="transmembrane region" description="Helical" evidence="1">
    <location>
        <begin position="87"/>
        <end position="105"/>
    </location>
</feature>
<keyword evidence="3" id="KW-1185">Reference proteome</keyword>
<keyword evidence="1" id="KW-1133">Transmembrane helix</keyword>
<evidence type="ECO:0000313" key="3">
    <source>
        <dbReference type="Proteomes" id="UP001642484"/>
    </source>
</evidence>
<organism evidence="2 3">
    <name type="scientific">Durusdinium trenchii</name>
    <dbReference type="NCBI Taxonomy" id="1381693"/>
    <lineage>
        <taxon>Eukaryota</taxon>
        <taxon>Sar</taxon>
        <taxon>Alveolata</taxon>
        <taxon>Dinophyceae</taxon>
        <taxon>Suessiales</taxon>
        <taxon>Symbiodiniaceae</taxon>
        <taxon>Durusdinium</taxon>
    </lineage>
</organism>
<evidence type="ECO:0000256" key="1">
    <source>
        <dbReference type="SAM" id="Phobius"/>
    </source>
</evidence>
<sequence length="212" mass="23291">MVKDLGEADFAFLTSAEGEVARLANRMQVLACTIVYLLGDYYVQRLTLRASVINSRLVPYLGDELHEATLFFVVATSFAVAGSRGAFAPLLWLCSSIGLAVQWCLHLQHVRQHAEEAATSISLALIFAGLLAVWASCLACKCCGCWRSGKNPSAEVNEAVNGGWTDDPNAVTRVIPALRWQAACFMKSRRMRRAQRHVSVSPLAELSLRHVR</sequence>
<dbReference type="Proteomes" id="UP001642484">
    <property type="component" value="Unassembled WGS sequence"/>
</dbReference>
<gene>
    <name evidence="2" type="ORF">CCMP2556_LOCUS7420</name>
</gene>
<feature type="transmembrane region" description="Helical" evidence="1">
    <location>
        <begin position="117"/>
        <end position="135"/>
    </location>
</feature>
<keyword evidence="1" id="KW-0472">Membrane</keyword>
<keyword evidence="1" id="KW-0812">Transmembrane</keyword>
<dbReference type="EMBL" id="CAXAMN010003302">
    <property type="protein sequence ID" value="CAK9003796.1"/>
    <property type="molecule type" value="Genomic_DNA"/>
</dbReference>
<name>A0ABP0IMI2_9DINO</name>
<comment type="caution">
    <text evidence="2">The sequence shown here is derived from an EMBL/GenBank/DDBJ whole genome shotgun (WGS) entry which is preliminary data.</text>
</comment>
<accession>A0ABP0IMI2</accession>
<protein>
    <submittedName>
        <fullName evidence="2">Uncharacterized protein</fullName>
    </submittedName>
</protein>